<organism evidence="2 3">
    <name type="scientific">Marimonas arenosa</name>
    <dbReference type="NCBI Taxonomy" id="1795305"/>
    <lineage>
        <taxon>Bacteria</taxon>
        <taxon>Pseudomonadati</taxon>
        <taxon>Pseudomonadota</taxon>
        <taxon>Alphaproteobacteria</taxon>
        <taxon>Rhodobacterales</taxon>
        <taxon>Paracoccaceae</taxon>
        <taxon>Marimonas</taxon>
    </lineage>
</organism>
<evidence type="ECO:0000256" key="1">
    <source>
        <dbReference type="SAM" id="SignalP"/>
    </source>
</evidence>
<feature type="signal peptide" evidence="1">
    <location>
        <begin position="1"/>
        <end position="18"/>
    </location>
</feature>
<evidence type="ECO:0000313" key="2">
    <source>
        <dbReference type="EMBL" id="MDQ2088597.1"/>
    </source>
</evidence>
<protein>
    <recommendedName>
        <fullName evidence="4">Tissue inhibitor of metalloproteinase</fullName>
    </recommendedName>
</protein>
<dbReference type="Proteomes" id="UP001226762">
    <property type="component" value="Unassembled WGS sequence"/>
</dbReference>
<reference evidence="2" key="1">
    <citation type="submission" date="2022-07" db="EMBL/GenBank/DDBJ databases">
        <authorList>
            <person name="Otstavnykh N."/>
            <person name="Isaeva M."/>
            <person name="Bystritskaya E."/>
        </authorList>
    </citation>
    <scope>NUCLEOTIDE SEQUENCE</scope>
    <source>
        <strain evidence="2">KCTC 52189</strain>
    </source>
</reference>
<name>A0AAE4B2T1_9RHOB</name>
<evidence type="ECO:0000313" key="3">
    <source>
        <dbReference type="Proteomes" id="UP001226762"/>
    </source>
</evidence>
<keyword evidence="3" id="KW-1185">Reference proteome</keyword>
<dbReference type="EMBL" id="JANHAX010000001">
    <property type="protein sequence ID" value="MDQ2088597.1"/>
    <property type="molecule type" value="Genomic_DNA"/>
</dbReference>
<gene>
    <name evidence="2" type="ORF">NO357_01610</name>
</gene>
<dbReference type="RefSeq" id="WP_306733861.1">
    <property type="nucleotide sequence ID" value="NZ_JANHAX010000001.1"/>
</dbReference>
<comment type="caution">
    <text evidence="2">The sequence shown here is derived from an EMBL/GenBank/DDBJ whole genome shotgun (WGS) entry which is preliminary data.</text>
</comment>
<reference evidence="2" key="2">
    <citation type="submission" date="2023-02" db="EMBL/GenBank/DDBJ databases">
        <title>'Rhodoalgimonas zhirmunskyi' gen. nov., isolated from a red alga.</title>
        <authorList>
            <person name="Nedashkovskaya O.I."/>
            <person name="Otstavnykh N.Y."/>
            <person name="Bystritskaya E.P."/>
            <person name="Balabanova L.A."/>
            <person name="Isaeva M.P."/>
        </authorList>
    </citation>
    <scope>NUCLEOTIDE SEQUENCE</scope>
    <source>
        <strain evidence="2">KCTC 52189</strain>
    </source>
</reference>
<keyword evidence="1" id="KW-0732">Signal</keyword>
<proteinExistence type="predicted"/>
<accession>A0AAE4B2T1</accession>
<feature type="chain" id="PRO_5042041516" description="Tissue inhibitor of metalloproteinase" evidence="1">
    <location>
        <begin position="19"/>
        <end position="112"/>
    </location>
</feature>
<dbReference type="AlphaFoldDB" id="A0AAE4B2T1"/>
<evidence type="ECO:0008006" key="4">
    <source>
        <dbReference type="Google" id="ProtNLM"/>
    </source>
</evidence>
<sequence length="112" mass="11841">MRRPVFLLALLLPAAALAEPKSCRFAQECYNTLACTETDLEITVDLEAGQVSTPTGDLEIVGTYDGPVAKTAVLEGFAGYQLLTMGQLTWILSVHIAAGPAVATYYGECGAD</sequence>